<feature type="signal peptide" evidence="1">
    <location>
        <begin position="1"/>
        <end position="21"/>
    </location>
</feature>
<keyword evidence="3" id="KW-1185">Reference proteome</keyword>
<evidence type="ECO:0000256" key="1">
    <source>
        <dbReference type="SAM" id="SignalP"/>
    </source>
</evidence>
<dbReference type="Proteomes" id="UP000183975">
    <property type="component" value="Unassembled WGS sequence"/>
</dbReference>
<protein>
    <submittedName>
        <fullName evidence="2">Phosphonate transport system substrate-binding protein</fullName>
    </submittedName>
</protein>
<dbReference type="Pfam" id="PF12974">
    <property type="entry name" value="Phosphonate-bd"/>
    <property type="match status" value="1"/>
</dbReference>
<accession>A0A1M6S524</accession>
<reference evidence="2 3" key="1">
    <citation type="submission" date="2016-11" db="EMBL/GenBank/DDBJ databases">
        <authorList>
            <person name="Jaros S."/>
            <person name="Januszkiewicz K."/>
            <person name="Wedrychowicz H."/>
        </authorList>
    </citation>
    <scope>NUCLEOTIDE SEQUENCE [LARGE SCALE GENOMIC DNA]</scope>
    <source>
        <strain evidence="2 3">DSM 14214</strain>
    </source>
</reference>
<dbReference type="PROSITE" id="PS51257">
    <property type="entry name" value="PROKAR_LIPOPROTEIN"/>
    <property type="match status" value="1"/>
</dbReference>
<dbReference type="OrthoDB" id="1792890at2"/>
<dbReference type="PANTHER" id="PTHR35841">
    <property type="entry name" value="PHOSPHONATES-BINDING PERIPLASMIC PROTEIN"/>
    <property type="match status" value="1"/>
</dbReference>
<proteinExistence type="predicted"/>
<dbReference type="AlphaFoldDB" id="A0A1M6S524"/>
<dbReference type="RefSeq" id="WP_072850835.1">
    <property type="nucleotide sequence ID" value="NZ_FRAH01000025.1"/>
</dbReference>
<dbReference type="EMBL" id="FRAH01000025">
    <property type="protein sequence ID" value="SHK39843.1"/>
    <property type="molecule type" value="Genomic_DNA"/>
</dbReference>
<evidence type="ECO:0000313" key="2">
    <source>
        <dbReference type="EMBL" id="SHK39843.1"/>
    </source>
</evidence>
<dbReference type="Gene3D" id="3.40.190.10">
    <property type="entry name" value="Periplasmic binding protein-like II"/>
    <property type="match status" value="2"/>
</dbReference>
<evidence type="ECO:0000313" key="3">
    <source>
        <dbReference type="Proteomes" id="UP000183975"/>
    </source>
</evidence>
<gene>
    <name evidence="2" type="ORF">SAMN02745138_01665</name>
</gene>
<organism evidence="2 3">
    <name type="scientific">Anaerotignum lactatifermentans DSM 14214</name>
    <dbReference type="NCBI Taxonomy" id="1121323"/>
    <lineage>
        <taxon>Bacteria</taxon>
        <taxon>Bacillati</taxon>
        <taxon>Bacillota</taxon>
        <taxon>Clostridia</taxon>
        <taxon>Lachnospirales</taxon>
        <taxon>Anaerotignaceae</taxon>
        <taxon>Anaerotignum</taxon>
    </lineage>
</organism>
<dbReference type="PANTHER" id="PTHR35841:SF1">
    <property type="entry name" value="PHOSPHONATES-BINDING PERIPLASMIC PROTEIN"/>
    <property type="match status" value="1"/>
</dbReference>
<dbReference type="SUPFAM" id="SSF53850">
    <property type="entry name" value="Periplasmic binding protein-like II"/>
    <property type="match status" value="1"/>
</dbReference>
<feature type="chain" id="PRO_5038664476" evidence="1">
    <location>
        <begin position="22"/>
        <end position="354"/>
    </location>
</feature>
<name>A0A1M6S524_9FIRM</name>
<sequence>MKFKKLLTTAMAAALAVSAFAGCGAQAEESTETAQTAESTGEYADTITLVWYPNESAEDYDVARSEYARLIEEATGKKVEQKLTTDYAIAIESLANGTAQICFMGAQGYIEAKNANDAIEPLFVNSGASGTLDDAKYYSFLAVNKGDEGEYADGDSYSIDNIAGKRMSFVSNSSTSGFKVPTNSIISHFADQNLTEDDLIEGGEGKLFSQVLFGGSHQGSAFNLLSGKADVAVFCDTEIAPYASCTEGEANTTGSVYTINSDASAPFDTVTGKEFVVIQSTPVLNGPFAYNSDALDPADVKAIQDLFTSDEVANNEVIFVPEDSENVGMFEKSENERFVLVDDSWFDPIRDLSK</sequence>
<keyword evidence="1" id="KW-0732">Signal</keyword>